<organism evidence="1 2">
    <name type="scientific">Caerostris darwini</name>
    <dbReference type="NCBI Taxonomy" id="1538125"/>
    <lineage>
        <taxon>Eukaryota</taxon>
        <taxon>Metazoa</taxon>
        <taxon>Ecdysozoa</taxon>
        <taxon>Arthropoda</taxon>
        <taxon>Chelicerata</taxon>
        <taxon>Arachnida</taxon>
        <taxon>Araneae</taxon>
        <taxon>Araneomorphae</taxon>
        <taxon>Entelegynae</taxon>
        <taxon>Araneoidea</taxon>
        <taxon>Araneidae</taxon>
        <taxon>Caerostris</taxon>
    </lineage>
</organism>
<accession>A0AAV4UJC6</accession>
<sequence>MGRSRFLYCSASNNEQHPEAHSMLVERSSGYVKKSAMAECESSVTHTVETKKKKSAESSKTWHTQKHTENIRICLPQIPESYTIESECSAFVVQQNSLTSALWQRT</sequence>
<evidence type="ECO:0000313" key="2">
    <source>
        <dbReference type="Proteomes" id="UP001054837"/>
    </source>
</evidence>
<dbReference type="AlphaFoldDB" id="A0AAV4UJC6"/>
<proteinExistence type="predicted"/>
<protein>
    <submittedName>
        <fullName evidence="1">Uncharacterized protein</fullName>
    </submittedName>
</protein>
<reference evidence="1 2" key="1">
    <citation type="submission" date="2021-06" db="EMBL/GenBank/DDBJ databases">
        <title>Caerostris darwini draft genome.</title>
        <authorList>
            <person name="Kono N."/>
            <person name="Arakawa K."/>
        </authorList>
    </citation>
    <scope>NUCLEOTIDE SEQUENCE [LARGE SCALE GENOMIC DNA]</scope>
</reference>
<dbReference type="EMBL" id="BPLQ01011436">
    <property type="protein sequence ID" value="GIY57878.1"/>
    <property type="molecule type" value="Genomic_DNA"/>
</dbReference>
<gene>
    <name evidence="1" type="ORF">CDAR_170281</name>
</gene>
<name>A0AAV4UJC6_9ARAC</name>
<comment type="caution">
    <text evidence="1">The sequence shown here is derived from an EMBL/GenBank/DDBJ whole genome shotgun (WGS) entry which is preliminary data.</text>
</comment>
<dbReference type="Proteomes" id="UP001054837">
    <property type="component" value="Unassembled WGS sequence"/>
</dbReference>
<keyword evidence="2" id="KW-1185">Reference proteome</keyword>
<evidence type="ECO:0000313" key="1">
    <source>
        <dbReference type="EMBL" id="GIY57878.1"/>
    </source>
</evidence>